<evidence type="ECO:0000313" key="2">
    <source>
        <dbReference type="EMBL" id="GGQ97635.1"/>
    </source>
</evidence>
<reference evidence="2" key="1">
    <citation type="journal article" date="2014" name="Int. J. Syst. Evol. Microbiol.">
        <title>Complete genome sequence of Corynebacterium casei LMG S-19264T (=DSM 44701T), isolated from a smear-ripened cheese.</title>
        <authorList>
            <consortium name="US DOE Joint Genome Institute (JGI-PGF)"/>
            <person name="Walter F."/>
            <person name="Albersmeier A."/>
            <person name="Kalinowski J."/>
            <person name="Ruckert C."/>
        </authorList>
    </citation>
    <scope>NUCLEOTIDE SEQUENCE</scope>
    <source>
        <strain evidence="2">JCM 4346</strain>
    </source>
</reference>
<reference evidence="2" key="2">
    <citation type="submission" date="2020-09" db="EMBL/GenBank/DDBJ databases">
        <authorList>
            <person name="Sun Q."/>
            <person name="Ohkuma M."/>
        </authorList>
    </citation>
    <scope>NUCLEOTIDE SEQUENCE</scope>
    <source>
        <strain evidence="2">JCM 4346</strain>
    </source>
</reference>
<organism evidence="2 3">
    <name type="scientific">Streptomyces aurantiogriseus</name>
    <dbReference type="NCBI Taxonomy" id="66870"/>
    <lineage>
        <taxon>Bacteria</taxon>
        <taxon>Bacillati</taxon>
        <taxon>Actinomycetota</taxon>
        <taxon>Actinomycetes</taxon>
        <taxon>Kitasatosporales</taxon>
        <taxon>Streptomycetaceae</taxon>
        <taxon>Streptomyces</taxon>
    </lineage>
</organism>
<keyword evidence="3" id="KW-1185">Reference proteome</keyword>
<feature type="region of interest" description="Disordered" evidence="1">
    <location>
        <begin position="49"/>
        <end position="73"/>
    </location>
</feature>
<dbReference type="Proteomes" id="UP000658320">
    <property type="component" value="Unassembled WGS sequence"/>
</dbReference>
<proteinExistence type="predicted"/>
<dbReference type="AlphaFoldDB" id="A0A918BXU8"/>
<sequence>MGKAMRPTRLKAGAGATLGIKIAALYDMASRNEKWRVVVNRAKDRMLRRRHTRVSAARPDAGPRGAPAVPGLR</sequence>
<dbReference type="EMBL" id="BMSX01000002">
    <property type="protein sequence ID" value="GGQ97635.1"/>
    <property type="molecule type" value="Genomic_DNA"/>
</dbReference>
<gene>
    <name evidence="2" type="ORF">GCM10010251_10800</name>
</gene>
<accession>A0A918BXU8</accession>
<name>A0A918BXU8_9ACTN</name>
<evidence type="ECO:0000313" key="3">
    <source>
        <dbReference type="Proteomes" id="UP000658320"/>
    </source>
</evidence>
<comment type="caution">
    <text evidence="2">The sequence shown here is derived from an EMBL/GenBank/DDBJ whole genome shotgun (WGS) entry which is preliminary data.</text>
</comment>
<protein>
    <submittedName>
        <fullName evidence="2">Uncharacterized protein</fullName>
    </submittedName>
</protein>
<feature type="compositionally biased region" description="Low complexity" evidence="1">
    <location>
        <begin position="56"/>
        <end position="73"/>
    </location>
</feature>
<evidence type="ECO:0000256" key="1">
    <source>
        <dbReference type="SAM" id="MobiDB-lite"/>
    </source>
</evidence>